<sequence>MVRRIPSQVHKQASRLLQAEYITEKPRWFQAVLDHPPLPLPARATPPRSEHDLPPVRGSRPKVKRTPGPRVLPIFYLEDEIRRNFFRDHPFEAFRPVSLTEGATLEDAHPIRGLQWTRLRQRGRNPSSEDCIRFTLNLHEHHQVPLSKAYGMAVSQFRALRSEQHIATQVAALEGEVHGTVFGPTQTESGFDKETEALGTWKKREENDLGAIAARKRWRAIIQREGGPGDWTKGEQYTRLWKEGVRPNYSSVVTAPEITPEGLSVQETLSDFMDIVDRKRAA</sequence>
<dbReference type="HOGENOM" id="CLU_068101_0_0_1"/>
<evidence type="ECO:0000256" key="5">
    <source>
        <dbReference type="ARBA" id="ARBA00023274"/>
    </source>
</evidence>
<evidence type="ECO:0000313" key="10">
    <source>
        <dbReference type="Proteomes" id="UP000027265"/>
    </source>
</evidence>
<dbReference type="GO" id="GO:0003735">
    <property type="term" value="F:structural constituent of ribosome"/>
    <property type="evidence" value="ECO:0007669"/>
    <property type="project" value="InterPro"/>
</dbReference>
<evidence type="ECO:0000256" key="3">
    <source>
        <dbReference type="ARBA" id="ARBA00022980"/>
    </source>
</evidence>
<dbReference type="AlphaFoldDB" id="A0A067Q8P6"/>
<keyword evidence="3" id="KW-0689">Ribosomal protein</keyword>
<keyword evidence="10" id="KW-1185">Reference proteome</keyword>
<dbReference type="GO" id="GO:0005763">
    <property type="term" value="C:mitochondrial small ribosomal subunit"/>
    <property type="evidence" value="ECO:0007669"/>
    <property type="project" value="InterPro"/>
</dbReference>
<dbReference type="InParanoid" id="A0A067Q8P6"/>
<dbReference type="PANTHER" id="PTHR37799">
    <property type="entry name" value="37S RIBOSOMAL PROTEIN S25, MITOCHONDRIAL"/>
    <property type="match status" value="1"/>
</dbReference>
<evidence type="ECO:0000256" key="2">
    <source>
        <dbReference type="ARBA" id="ARBA00009864"/>
    </source>
</evidence>
<evidence type="ECO:0000256" key="1">
    <source>
        <dbReference type="ARBA" id="ARBA00004173"/>
    </source>
</evidence>
<keyword evidence="4" id="KW-0496">Mitochondrion</keyword>
<evidence type="ECO:0000256" key="7">
    <source>
        <dbReference type="ARBA" id="ARBA00035421"/>
    </source>
</evidence>
<dbReference type="InterPro" id="IPR059242">
    <property type="entry name" value="mS23_dom"/>
</dbReference>
<dbReference type="Proteomes" id="UP000027265">
    <property type="component" value="Unassembled WGS sequence"/>
</dbReference>
<protein>
    <recommendedName>
        <fullName evidence="6">Small ribosomal subunit protein mS23</fullName>
    </recommendedName>
    <alternativeName>
        <fullName evidence="7">37S ribosomal protein S25, mitochondrial</fullName>
    </alternativeName>
</protein>
<dbReference type="OrthoDB" id="5542239at2759"/>
<dbReference type="EMBL" id="KL197710">
    <property type="protein sequence ID" value="KDQ63364.1"/>
    <property type="molecule type" value="Genomic_DNA"/>
</dbReference>
<reference evidence="10" key="1">
    <citation type="journal article" date="2014" name="Proc. Natl. Acad. Sci. U.S.A.">
        <title>Extensive sampling of basidiomycete genomes demonstrates inadequacy of the white-rot/brown-rot paradigm for wood decay fungi.</title>
        <authorList>
            <person name="Riley R."/>
            <person name="Salamov A.A."/>
            <person name="Brown D.W."/>
            <person name="Nagy L.G."/>
            <person name="Floudas D."/>
            <person name="Held B.W."/>
            <person name="Levasseur A."/>
            <person name="Lombard V."/>
            <person name="Morin E."/>
            <person name="Otillar R."/>
            <person name="Lindquist E.A."/>
            <person name="Sun H."/>
            <person name="LaButti K.M."/>
            <person name="Schmutz J."/>
            <person name="Jabbour D."/>
            <person name="Luo H."/>
            <person name="Baker S.E."/>
            <person name="Pisabarro A.G."/>
            <person name="Walton J.D."/>
            <person name="Blanchette R.A."/>
            <person name="Henrissat B."/>
            <person name="Martin F."/>
            <person name="Cullen D."/>
            <person name="Hibbett D.S."/>
            <person name="Grigoriev I.V."/>
        </authorList>
    </citation>
    <scope>NUCLEOTIDE SEQUENCE [LARGE SCALE GENOMIC DNA]</scope>
    <source>
        <strain evidence="10">MUCL 33604</strain>
    </source>
</reference>
<dbReference type="CDD" id="cd23701">
    <property type="entry name" value="At1g26750"/>
    <property type="match status" value="1"/>
</dbReference>
<dbReference type="Pfam" id="PF13741">
    <property type="entry name" value="MRP-S25"/>
    <property type="match status" value="1"/>
</dbReference>
<comment type="subcellular location">
    <subcellularLocation>
        <location evidence="1">Mitochondrion</location>
    </subcellularLocation>
</comment>
<dbReference type="InterPro" id="IPR016939">
    <property type="entry name" value="Ribosomal_mS23_fun"/>
</dbReference>
<evidence type="ECO:0000256" key="8">
    <source>
        <dbReference type="SAM" id="MobiDB-lite"/>
    </source>
</evidence>
<evidence type="ECO:0000256" key="4">
    <source>
        <dbReference type="ARBA" id="ARBA00023128"/>
    </source>
</evidence>
<gene>
    <name evidence="9" type="ORF">JAAARDRAFT_147601</name>
</gene>
<proteinExistence type="inferred from homology"/>
<accession>A0A067Q8P6</accession>
<comment type="similarity">
    <text evidence="2">Belongs to the mitochondrion-specific ribosomal protein mS23 family.</text>
</comment>
<dbReference type="PANTHER" id="PTHR37799:SF1">
    <property type="entry name" value="SMALL RIBOSOMAL SUBUNIT PROTEIN MS23"/>
    <property type="match status" value="1"/>
</dbReference>
<organism evidence="9 10">
    <name type="scientific">Jaapia argillacea MUCL 33604</name>
    <dbReference type="NCBI Taxonomy" id="933084"/>
    <lineage>
        <taxon>Eukaryota</taxon>
        <taxon>Fungi</taxon>
        <taxon>Dikarya</taxon>
        <taxon>Basidiomycota</taxon>
        <taxon>Agaricomycotina</taxon>
        <taxon>Agaricomycetes</taxon>
        <taxon>Agaricomycetidae</taxon>
        <taxon>Jaapiales</taxon>
        <taxon>Jaapiaceae</taxon>
        <taxon>Jaapia</taxon>
    </lineage>
</organism>
<name>A0A067Q8P6_9AGAM</name>
<dbReference type="FunCoup" id="A0A067Q8P6">
    <property type="interactions" value="243"/>
</dbReference>
<dbReference type="STRING" id="933084.A0A067Q8P6"/>
<evidence type="ECO:0000313" key="9">
    <source>
        <dbReference type="EMBL" id="KDQ63364.1"/>
    </source>
</evidence>
<evidence type="ECO:0000256" key="6">
    <source>
        <dbReference type="ARBA" id="ARBA00035137"/>
    </source>
</evidence>
<keyword evidence="5" id="KW-0687">Ribonucleoprotein</keyword>
<feature type="region of interest" description="Disordered" evidence="8">
    <location>
        <begin position="39"/>
        <end position="64"/>
    </location>
</feature>